<keyword evidence="2 3" id="KW-0378">Hydrolase</keyword>
<evidence type="ECO:0000313" key="5">
    <source>
        <dbReference type="Proteomes" id="UP000251075"/>
    </source>
</evidence>
<dbReference type="Gene3D" id="3.40.50.1000">
    <property type="entry name" value="HAD superfamily/HAD-like"/>
    <property type="match status" value="1"/>
</dbReference>
<proteinExistence type="inferred from homology"/>
<dbReference type="NCBIfam" id="TIGR01428">
    <property type="entry name" value="HAD_type_II"/>
    <property type="match status" value="1"/>
</dbReference>
<comment type="function">
    <text evidence="3">Catalyzes the hydrolytic dehalogenation of small (S)-2-haloalkanoic acids to yield the corresponding (R)-2-hydroxyalkanoic acids.</text>
</comment>
<dbReference type="Proteomes" id="UP000251075">
    <property type="component" value="Unassembled WGS sequence"/>
</dbReference>
<dbReference type="SFLD" id="SFLDG01129">
    <property type="entry name" value="C1.5:_HAD__Beta-PGM__Phosphata"/>
    <property type="match status" value="1"/>
</dbReference>
<evidence type="ECO:0000256" key="1">
    <source>
        <dbReference type="ARBA" id="ARBA00008106"/>
    </source>
</evidence>
<dbReference type="SFLD" id="SFLDS00003">
    <property type="entry name" value="Haloacid_Dehalogenase"/>
    <property type="match status" value="1"/>
</dbReference>
<gene>
    <name evidence="4" type="ORF">CU669_08245</name>
</gene>
<evidence type="ECO:0000313" key="4">
    <source>
        <dbReference type="EMBL" id="RAU22656.1"/>
    </source>
</evidence>
<dbReference type="PANTHER" id="PTHR43316">
    <property type="entry name" value="HYDROLASE, HALOACID DELAHOGENASE-RELATED"/>
    <property type="match status" value="1"/>
</dbReference>
<dbReference type="PANTHER" id="PTHR43316:SF3">
    <property type="entry name" value="HALOACID DEHALOGENASE, TYPE II (AFU_ORTHOLOGUE AFUA_2G07750)-RELATED"/>
    <property type="match status" value="1"/>
</dbReference>
<dbReference type="InterPro" id="IPR023198">
    <property type="entry name" value="PGP-like_dom2"/>
</dbReference>
<dbReference type="InterPro" id="IPR023214">
    <property type="entry name" value="HAD_sf"/>
</dbReference>
<name>A0A364P021_9PROT</name>
<reference evidence="4 5" key="1">
    <citation type="submission" date="2017-11" db="EMBL/GenBank/DDBJ databases">
        <title>Draft genome sequence of magnetotactic bacterium Magnetospirillum kuznetsovii LBB-42.</title>
        <authorList>
            <person name="Grouzdev D.S."/>
            <person name="Rysina M.S."/>
            <person name="Baslerov R.V."/>
            <person name="Koziaeva V."/>
        </authorList>
    </citation>
    <scope>NUCLEOTIDE SEQUENCE [LARGE SCALE GENOMIC DNA]</scope>
    <source>
        <strain evidence="4 5">LBB-42</strain>
    </source>
</reference>
<keyword evidence="5" id="KW-1185">Reference proteome</keyword>
<dbReference type="PRINTS" id="PR00413">
    <property type="entry name" value="HADHALOGNASE"/>
</dbReference>
<dbReference type="NCBIfam" id="TIGR01493">
    <property type="entry name" value="HAD-SF-IA-v2"/>
    <property type="match status" value="1"/>
</dbReference>
<evidence type="ECO:0000256" key="3">
    <source>
        <dbReference type="RuleBase" id="RU368077"/>
    </source>
</evidence>
<comment type="similarity">
    <text evidence="1 3">Belongs to the HAD-like hydrolase superfamily. S-2-haloalkanoic acid dehalogenase family.</text>
</comment>
<dbReference type="EC" id="3.8.1.2" evidence="3"/>
<accession>A0A364P021</accession>
<dbReference type="GO" id="GO:0018784">
    <property type="term" value="F:(S)-2-haloacid dehalogenase activity"/>
    <property type="evidence" value="ECO:0007669"/>
    <property type="project" value="UniProtKB-UniRule"/>
</dbReference>
<dbReference type="RefSeq" id="WP_112143530.1">
    <property type="nucleotide sequence ID" value="NZ_PGTO01000004.1"/>
</dbReference>
<dbReference type="InterPro" id="IPR051540">
    <property type="entry name" value="S-2-haloacid_dehalogenase"/>
</dbReference>
<dbReference type="Gene3D" id="1.10.150.240">
    <property type="entry name" value="Putative phosphatase, domain 2"/>
    <property type="match status" value="1"/>
</dbReference>
<dbReference type="InterPro" id="IPR006439">
    <property type="entry name" value="HAD-SF_hydro_IA"/>
</dbReference>
<dbReference type="OrthoDB" id="7989657at2"/>
<evidence type="ECO:0000256" key="2">
    <source>
        <dbReference type="ARBA" id="ARBA00022801"/>
    </source>
</evidence>
<dbReference type="EMBL" id="PGTO01000004">
    <property type="protein sequence ID" value="RAU22656.1"/>
    <property type="molecule type" value="Genomic_DNA"/>
</dbReference>
<comment type="catalytic activity">
    <reaction evidence="3">
        <text>an (S)-2-haloacid + H2O = a (2R)-2-hydroxycarboxylate + a halide anion + H(+)</text>
        <dbReference type="Rhea" id="RHEA:11192"/>
        <dbReference type="ChEBI" id="CHEBI:15377"/>
        <dbReference type="ChEBI" id="CHEBI:15378"/>
        <dbReference type="ChEBI" id="CHEBI:16042"/>
        <dbReference type="ChEBI" id="CHEBI:58314"/>
        <dbReference type="ChEBI" id="CHEBI:137405"/>
        <dbReference type="EC" id="3.8.1.2"/>
    </reaction>
</comment>
<protein>
    <recommendedName>
        <fullName evidence="3">(S)-2-haloacid dehalogenase</fullName>
        <ecNumber evidence="3">3.8.1.2</ecNumber>
    </recommendedName>
    <alternativeName>
        <fullName evidence="3">2-haloalkanoic acid dehalogenase</fullName>
    </alternativeName>
    <alternativeName>
        <fullName evidence="3">Halocarboxylic acid halidohydrolase</fullName>
    </alternativeName>
    <alternativeName>
        <fullName evidence="3">L-2-haloacid dehalogenase</fullName>
    </alternativeName>
</protein>
<sequence length="226" mass="24462">MIAAGSVKVCVFDAYGTVFDVSTMAELFRADLGDKADALFKHWRRRQLEISWLPGRHQAAADFWRVTDEALDETMTAFGFDDRGLRARLMESWLCPRLYADAKPTLLRLRQAGFANAILSNGTQAMLAAGAAAGELEPVLDVVLSAAAAGVFKPNPAVYKMVMDHFGVAPQEVCFISGNTWDINGGALAGFQTVWINRDGIRPDSPPRGTQSTVATLTDLPTLLGA</sequence>
<dbReference type="AlphaFoldDB" id="A0A364P021"/>
<comment type="caution">
    <text evidence="4">The sequence shown here is derived from an EMBL/GenBank/DDBJ whole genome shotgun (WGS) entry which is preliminary data.</text>
</comment>
<organism evidence="4 5">
    <name type="scientific">Paramagnetospirillum kuznetsovii</name>
    <dbReference type="NCBI Taxonomy" id="2053833"/>
    <lineage>
        <taxon>Bacteria</taxon>
        <taxon>Pseudomonadati</taxon>
        <taxon>Pseudomonadota</taxon>
        <taxon>Alphaproteobacteria</taxon>
        <taxon>Rhodospirillales</taxon>
        <taxon>Magnetospirillaceae</taxon>
        <taxon>Paramagnetospirillum</taxon>
    </lineage>
</organism>
<dbReference type="SUPFAM" id="SSF56784">
    <property type="entry name" value="HAD-like"/>
    <property type="match status" value="1"/>
</dbReference>
<dbReference type="InterPro" id="IPR006328">
    <property type="entry name" value="2-HAD"/>
</dbReference>
<dbReference type="InterPro" id="IPR036412">
    <property type="entry name" value="HAD-like_sf"/>
</dbReference>
<dbReference type="Pfam" id="PF00702">
    <property type="entry name" value="Hydrolase"/>
    <property type="match status" value="1"/>
</dbReference>